<dbReference type="EMBL" id="CP073355">
    <property type="protein sequence ID" value="URA10744.1"/>
    <property type="molecule type" value="Genomic_DNA"/>
</dbReference>
<dbReference type="KEGG" id="taqu:KDW03_02775"/>
<gene>
    <name evidence="1" type="ORF">KDW03_02775</name>
</gene>
<dbReference type="RefSeq" id="WP_271435873.1">
    <property type="nucleotide sequence ID" value="NZ_CP073355.1"/>
</dbReference>
<organism evidence="1 2">
    <name type="scientific">Thermospira aquatica</name>
    <dbReference type="NCBI Taxonomy" id="2828656"/>
    <lineage>
        <taxon>Bacteria</taxon>
        <taxon>Pseudomonadati</taxon>
        <taxon>Spirochaetota</taxon>
        <taxon>Spirochaetia</taxon>
        <taxon>Brevinematales</taxon>
        <taxon>Thermospiraceae</taxon>
        <taxon>Thermospira</taxon>
    </lineage>
</organism>
<sequence>MRIRVNQMETLARTTEPVGDEFLALAEIVESEHGATIKLTPLGWLEQKERLSLHEKRNLLATVKEHLVLMGLSPWEEYLPWAYTLTKHGLPLKQSLLQQLVSLSRRYDSATINWILEAMRQGFILSEESADFLRHLTSWIFSSMPDEEFPDTAEKVKKLFSSERNIPLWLIEIFGEAPWVRSLLFCVRWENTLALARHQKEKNTLYFLIEEATLGRWYVLLEWTEQAITVGIRMDPGIWEVYKDDLEKWAQESEKRWNMITPRRVNVKIFPWENPWEFFLSEEEPSMRGINLYV</sequence>
<dbReference type="AlphaFoldDB" id="A0AAX3BEU7"/>
<name>A0AAX3BEU7_9SPIR</name>
<dbReference type="Proteomes" id="UP001056539">
    <property type="component" value="Chromosome"/>
</dbReference>
<proteinExistence type="predicted"/>
<protein>
    <submittedName>
        <fullName evidence="1">Uncharacterized protein</fullName>
    </submittedName>
</protein>
<reference evidence="1" key="1">
    <citation type="submission" date="2021-04" db="EMBL/GenBank/DDBJ databases">
        <authorList>
            <person name="Postec A."/>
        </authorList>
    </citation>
    <scope>NUCLEOTIDE SEQUENCE</scope>
    <source>
        <strain evidence="1">F1F22</strain>
    </source>
</reference>
<reference evidence="1" key="2">
    <citation type="submission" date="2022-06" db="EMBL/GenBank/DDBJ databases">
        <title>Thermospira aquatica gen. nov., sp. nov.</title>
        <authorList>
            <person name="Ben Ali Gam Z."/>
            <person name="Labat M."/>
        </authorList>
    </citation>
    <scope>NUCLEOTIDE SEQUENCE</scope>
    <source>
        <strain evidence="1">F1F22</strain>
    </source>
</reference>
<evidence type="ECO:0000313" key="2">
    <source>
        <dbReference type="Proteomes" id="UP001056539"/>
    </source>
</evidence>
<accession>A0AAX3BEU7</accession>
<keyword evidence="2" id="KW-1185">Reference proteome</keyword>
<evidence type="ECO:0000313" key="1">
    <source>
        <dbReference type="EMBL" id="URA10744.1"/>
    </source>
</evidence>